<name>A0A549UK47_STAHO</name>
<evidence type="ECO:0000256" key="4">
    <source>
        <dbReference type="ARBA" id="ARBA00022989"/>
    </source>
</evidence>
<dbReference type="Gene3D" id="1.20.1260.100">
    <property type="entry name" value="TspO/MBR protein"/>
    <property type="match status" value="1"/>
</dbReference>
<dbReference type="GO" id="GO:0033013">
    <property type="term" value="P:tetrapyrrole metabolic process"/>
    <property type="evidence" value="ECO:0007669"/>
    <property type="project" value="UniProtKB-ARBA"/>
</dbReference>
<dbReference type="RefSeq" id="WP_002454602.1">
    <property type="nucleotide sequence ID" value="NZ_CANLYX010000005.1"/>
</dbReference>
<dbReference type="PIRSF" id="PIRSF005859">
    <property type="entry name" value="PBR"/>
    <property type="match status" value="1"/>
</dbReference>
<evidence type="ECO:0000313" key="7">
    <source>
        <dbReference type="Proteomes" id="UP000509636"/>
    </source>
</evidence>
<proteinExistence type="inferred from homology"/>
<gene>
    <name evidence="6" type="ORF">FOB69_04815</name>
</gene>
<dbReference type="PANTHER" id="PTHR10057:SF0">
    <property type="entry name" value="TRANSLOCATOR PROTEIN"/>
    <property type="match status" value="1"/>
</dbReference>
<reference evidence="6 7" key="1">
    <citation type="submission" date="2019-09" db="EMBL/GenBank/DDBJ databases">
        <title>FDA dAtabase for Regulatory Grade micrObial Sequences (FDA-ARGOS): Supporting development and validation of Infectious Disease Dx tests.</title>
        <authorList>
            <person name="Sciortino C."/>
            <person name="Tallon L."/>
            <person name="Sadzewicz L."/>
            <person name="Vavikolanu K."/>
            <person name="Mehta A."/>
            <person name="Aluvathingal J."/>
            <person name="Nadendla S."/>
            <person name="Nandy P."/>
            <person name="Geyer C."/>
            <person name="Yan Y."/>
            <person name="Sichtig H."/>
        </authorList>
    </citation>
    <scope>NUCLEOTIDE SEQUENCE [LARGE SCALE GENOMIC DNA]</scope>
    <source>
        <strain evidence="6 7">FDAARGOS_661</strain>
    </source>
</reference>
<accession>A0A549UK47</accession>
<dbReference type="EMBL" id="CP054550">
    <property type="protein sequence ID" value="QKQ28830.1"/>
    <property type="molecule type" value="Genomic_DNA"/>
</dbReference>
<dbReference type="CDD" id="cd15904">
    <property type="entry name" value="TSPO_MBR"/>
    <property type="match status" value="1"/>
</dbReference>
<organism evidence="6 7">
    <name type="scientific">Staphylococcus hominis</name>
    <dbReference type="NCBI Taxonomy" id="1290"/>
    <lineage>
        <taxon>Bacteria</taxon>
        <taxon>Bacillati</taxon>
        <taxon>Bacillota</taxon>
        <taxon>Bacilli</taxon>
        <taxon>Bacillales</taxon>
        <taxon>Staphylococcaceae</taxon>
        <taxon>Staphylococcus</taxon>
    </lineage>
</organism>
<evidence type="ECO:0000256" key="1">
    <source>
        <dbReference type="ARBA" id="ARBA00004141"/>
    </source>
</evidence>
<evidence type="ECO:0000256" key="2">
    <source>
        <dbReference type="ARBA" id="ARBA00007524"/>
    </source>
</evidence>
<keyword evidence="4" id="KW-1133">Transmembrane helix</keyword>
<sequence length="163" mass="18516">MINIKKVTRIVLPLAGGMVIGRLTAKAQNDYKHYEKPPFSPPAKVFPIVWPLLYTSMGVAYQLSYAHAAHKREKQSITRAHYAQLGLNYAWTILYFNLKLRKTSLIESYVLLAAGNITAHRFYASNKYAGLLMLPYVIWLSYASYLNGGNLILNEDKPGYTRD</sequence>
<dbReference type="Proteomes" id="UP000509636">
    <property type="component" value="Chromosome"/>
</dbReference>
<keyword evidence="5" id="KW-0472">Membrane</keyword>
<dbReference type="PANTHER" id="PTHR10057">
    <property type="entry name" value="PERIPHERAL-TYPE BENZODIAZEPINE RECEPTOR"/>
    <property type="match status" value="1"/>
</dbReference>
<dbReference type="AlphaFoldDB" id="A0A549UK47"/>
<comment type="subcellular location">
    <subcellularLocation>
        <location evidence="1">Membrane</location>
        <topology evidence="1">Multi-pass membrane protein</topology>
    </subcellularLocation>
</comment>
<dbReference type="InterPro" id="IPR004307">
    <property type="entry name" value="TspO_MBR"/>
</dbReference>
<protein>
    <submittedName>
        <fullName evidence="6">Tryptophan-rich sensory protein</fullName>
    </submittedName>
</protein>
<dbReference type="InterPro" id="IPR038330">
    <property type="entry name" value="TspO/MBR-related_sf"/>
</dbReference>
<dbReference type="Pfam" id="PF03073">
    <property type="entry name" value="TspO_MBR"/>
    <property type="match status" value="1"/>
</dbReference>
<evidence type="ECO:0000313" key="6">
    <source>
        <dbReference type="EMBL" id="QKQ28830.1"/>
    </source>
</evidence>
<evidence type="ECO:0000256" key="3">
    <source>
        <dbReference type="ARBA" id="ARBA00022692"/>
    </source>
</evidence>
<evidence type="ECO:0000256" key="5">
    <source>
        <dbReference type="ARBA" id="ARBA00023136"/>
    </source>
</evidence>
<comment type="similarity">
    <text evidence="2">Belongs to the TspO/BZRP family.</text>
</comment>
<keyword evidence="3" id="KW-0812">Transmembrane</keyword>
<dbReference type="GO" id="GO:0016020">
    <property type="term" value="C:membrane"/>
    <property type="evidence" value="ECO:0007669"/>
    <property type="project" value="UniProtKB-SubCell"/>
</dbReference>
<dbReference type="FunFam" id="1.20.1260.100:FF:000001">
    <property type="entry name" value="translocator protein 2"/>
    <property type="match status" value="1"/>
</dbReference>